<accession>A0AA39JME2</accession>
<dbReference type="Proteomes" id="UP001175211">
    <property type="component" value="Unassembled WGS sequence"/>
</dbReference>
<protein>
    <submittedName>
        <fullName evidence="1">Uncharacterized protein</fullName>
    </submittedName>
</protein>
<reference evidence="1" key="1">
    <citation type="submission" date="2023-06" db="EMBL/GenBank/DDBJ databases">
        <authorList>
            <consortium name="Lawrence Berkeley National Laboratory"/>
            <person name="Ahrendt S."/>
            <person name="Sahu N."/>
            <person name="Indic B."/>
            <person name="Wong-Bajracharya J."/>
            <person name="Merenyi Z."/>
            <person name="Ke H.-M."/>
            <person name="Monk M."/>
            <person name="Kocsube S."/>
            <person name="Drula E."/>
            <person name="Lipzen A."/>
            <person name="Balint B."/>
            <person name="Henrissat B."/>
            <person name="Andreopoulos B."/>
            <person name="Martin F.M."/>
            <person name="Harder C.B."/>
            <person name="Rigling D."/>
            <person name="Ford K.L."/>
            <person name="Foster G.D."/>
            <person name="Pangilinan J."/>
            <person name="Papanicolaou A."/>
            <person name="Barry K."/>
            <person name="LaButti K."/>
            <person name="Viragh M."/>
            <person name="Koriabine M."/>
            <person name="Yan M."/>
            <person name="Riley R."/>
            <person name="Champramary S."/>
            <person name="Plett K.L."/>
            <person name="Tsai I.J."/>
            <person name="Slot J."/>
            <person name="Sipos G."/>
            <person name="Plett J."/>
            <person name="Nagy L.G."/>
            <person name="Grigoriev I.V."/>
        </authorList>
    </citation>
    <scope>NUCLEOTIDE SEQUENCE</scope>
    <source>
        <strain evidence="1">CCBAS 213</strain>
    </source>
</reference>
<name>A0AA39JME2_ARMTA</name>
<organism evidence="1 2">
    <name type="scientific">Armillaria tabescens</name>
    <name type="common">Ringless honey mushroom</name>
    <name type="synonym">Agaricus tabescens</name>
    <dbReference type="NCBI Taxonomy" id="1929756"/>
    <lineage>
        <taxon>Eukaryota</taxon>
        <taxon>Fungi</taxon>
        <taxon>Dikarya</taxon>
        <taxon>Basidiomycota</taxon>
        <taxon>Agaricomycotina</taxon>
        <taxon>Agaricomycetes</taxon>
        <taxon>Agaricomycetidae</taxon>
        <taxon>Agaricales</taxon>
        <taxon>Marasmiineae</taxon>
        <taxon>Physalacriaceae</taxon>
        <taxon>Desarmillaria</taxon>
    </lineage>
</organism>
<comment type="caution">
    <text evidence="1">The sequence shown here is derived from an EMBL/GenBank/DDBJ whole genome shotgun (WGS) entry which is preliminary data.</text>
</comment>
<gene>
    <name evidence="1" type="ORF">EV420DRAFT_1277331</name>
</gene>
<feature type="non-terminal residue" evidence="1">
    <location>
        <position position="1"/>
    </location>
</feature>
<sequence>RPDYIESNMNFVEDTINHLFMWTNNIEVQTTFHNLKELLRLQDGWHSIFPDKDFTYSCTKNVQIQGSSKKAIRIYQSCINRIYMMN</sequence>
<evidence type="ECO:0000313" key="2">
    <source>
        <dbReference type="Proteomes" id="UP001175211"/>
    </source>
</evidence>
<proteinExistence type="predicted"/>
<dbReference type="GeneID" id="85351573"/>
<dbReference type="RefSeq" id="XP_060325274.1">
    <property type="nucleotide sequence ID" value="XM_060468025.1"/>
</dbReference>
<evidence type="ECO:0000313" key="1">
    <source>
        <dbReference type="EMBL" id="KAK0444927.1"/>
    </source>
</evidence>
<keyword evidence="2" id="KW-1185">Reference proteome</keyword>
<dbReference type="AlphaFoldDB" id="A0AA39JME2"/>
<dbReference type="EMBL" id="JAUEPS010000052">
    <property type="protein sequence ID" value="KAK0444927.1"/>
    <property type="molecule type" value="Genomic_DNA"/>
</dbReference>